<accession>A0ABV8TUU0</accession>
<dbReference type="Proteomes" id="UP001595823">
    <property type="component" value="Unassembled WGS sequence"/>
</dbReference>
<dbReference type="SUPFAM" id="SSF52172">
    <property type="entry name" value="CheY-like"/>
    <property type="match status" value="1"/>
</dbReference>
<sequence>MDLLAAVIGEDALVRGALADGLRAKGYGAVEAGAAEPARALDERPDIVVLVLGSSDFESLEAVARLRSAVDVPLVVATARAEEAFIVTALELGADDYVVKPYSMGQLDARLRAILRRSRRRAV</sequence>
<dbReference type="InterPro" id="IPR039420">
    <property type="entry name" value="WalR-like"/>
</dbReference>
<evidence type="ECO:0000313" key="9">
    <source>
        <dbReference type="Proteomes" id="UP001595823"/>
    </source>
</evidence>
<organism evidence="8 9">
    <name type="scientific">Salininema proteolyticum</name>
    <dbReference type="NCBI Taxonomy" id="1607685"/>
    <lineage>
        <taxon>Bacteria</taxon>
        <taxon>Bacillati</taxon>
        <taxon>Actinomycetota</taxon>
        <taxon>Actinomycetes</taxon>
        <taxon>Glycomycetales</taxon>
        <taxon>Glycomycetaceae</taxon>
        <taxon>Salininema</taxon>
    </lineage>
</organism>
<evidence type="ECO:0000256" key="6">
    <source>
        <dbReference type="PROSITE-ProRule" id="PRU00169"/>
    </source>
</evidence>
<keyword evidence="9" id="KW-1185">Reference proteome</keyword>
<dbReference type="Pfam" id="PF00072">
    <property type="entry name" value="Response_reg"/>
    <property type="match status" value="1"/>
</dbReference>
<gene>
    <name evidence="8" type="ORF">ACFPET_04725</name>
</gene>
<dbReference type="SMART" id="SM00448">
    <property type="entry name" value="REC"/>
    <property type="match status" value="1"/>
</dbReference>
<evidence type="ECO:0000256" key="4">
    <source>
        <dbReference type="ARBA" id="ARBA00023125"/>
    </source>
</evidence>
<evidence type="ECO:0000256" key="3">
    <source>
        <dbReference type="ARBA" id="ARBA00023015"/>
    </source>
</evidence>
<keyword evidence="3" id="KW-0805">Transcription regulation</keyword>
<dbReference type="RefSeq" id="WP_380618274.1">
    <property type="nucleotide sequence ID" value="NZ_JBHSDK010000005.1"/>
</dbReference>
<keyword evidence="5" id="KW-0804">Transcription</keyword>
<reference evidence="9" key="1">
    <citation type="journal article" date="2019" name="Int. J. Syst. Evol. Microbiol.">
        <title>The Global Catalogue of Microorganisms (GCM) 10K type strain sequencing project: providing services to taxonomists for standard genome sequencing and annotation.</title>
        <authorList>
            <consortium name="The Broad Institute Genomics Platform"/>
            <consortium name="The Broad Institute Genome Sequencing Center for Infectious Disease"/>
            <person name="Wu L."/>
            <person name="Ma J."/>
        </authorList>
    </citation>
    <scope>NUCLEOTIDE SEQUENCE [LARGE SCALE GENOMIC DNA]</scope>
    <source>
        <strain evidence="9">IBRC-M 10908</strain>
    </source>
</reference>
<dbReference type="PANTHER" id="PTHR48111:SF1">
    <property type="entry name" value="TWO-COMPONENT RESPONSE REGULATOR ORR33"/>
    <property type="match status" value="1"/>
</dbReference>
<feature type="domain" description="Response regulatory" evidence="7">
    <location>
        <begin position="4"/>
        <end position="115"/>
    </location>
</feature>
<keyword evidence="2" id="KW-0902">Two-component regulatory system</keyword>
<comment type="caution">
    <text evidence="8">The sequence shown here is derived from an EMBL/GenBank/DDBJ whole genome shotgun (WGS) entry which is preliminary data.</text>
</comment>
<dbReference type="Gene3D" id="3.40.50.2300">
    <property type="match status" value="1"/>
</dbReference>
<dbReference type="EMBL" id="JBHSDK010000005">
    <property type="protein sequence ID" value="MFC4334500.1"/>
    <property type="molecule type" value="Genomic_DNA"/>
</dbReference>
<evidence type="ECO:0000256" key="1">
    <source>
        <dbReference type="ARBA" id="ARBA00022553"/>
    </source>
</evidence>
<name>A0ABV8TUU0_9ACTN</name>
<protein>
    <submittedName>
        <fullName evidence="8">Response regulator</fullName>
    </submittedName>
</protein>
<dbReference type="PANTHER" id="PTHR48111">
    <property type="entry name" value="REGULATOR OF RPOS"/>
    <property type="match status" value="1"/>
</dbReference>
<evidence type="ECO:0000259" key="7">
    <source>
        <dbReference type="PROSITE" id="PS50110"/>
    </source>
</evidence>
<dbReference type="InterPro" id="IPR011006">
    <property type="entry name" value="CheY-like_superfamily"/>
</dbReference>
<evidence type="ECO:0000313" key="8">
    <source>
        <dbReference type="EMBL" id="MFC4334500.1"/>
    </source>
</evidence>
<proteinExistence type="predicted"/>
<dbReference type="PROSITE" id="PS50110">
    <property type="entry name" value="RESPONSE_REGULATORY"/>
    <property type="match status" value="1"/>
</dbReference>
<keyword evidence="1" id="KW-0597">Phosphoprotein</keyword>
<evidence type="ECO:0000256" key="2">
    <source>
        <dbReference type="ARBA" id="ARBA00023012"/>
    </source>
</evidence>
<dbReference type="InterPro" id="IPR001789">
    <property type="entry name" value="Sig_transdc_resp-reg_receiver"/>
</dbReference>
<comment type="caution">
    <text evidence="6">Lacks conserved residue(s) required for the propagation of feature annotation.</text>
</comment>
<evidence type="ECO:0000256" key="5">
    <source>
        <dbReference type="ARBA" id="ARBA00023163"/>
    </source>
</evidence>
<keyword evidence="4" id="KW-0238">DNA-binding</keyword>